<keyword evidence="1" id="KW-0472">Membrane</keyword>
<keyword evidence="3" id="KW-1185">Reference proteome</keyword>
<dbReference type="InterPro" id="IPR012902">
    <property type="entry name" value="N_methyl_site"/>
</dbReference>
<keyword evidence="1" id="KW-1133">Transmembrane helix</keyword>
<reference evidence="3" key="1">
    <citation type="journal article" date="2018" name="Front. Microbiol.">
        <title>Genome-Based Analysis Reveals the Taxonomy and Diversity of the Family Idiomarinaceae.</title>
        <authorList>
            <person name="Liu Y."/>
            <person name="Lai Q."/>
            <person name="Shao Z."/>
        </authorList>
    </citation>
    <scope>NUCLEOTIDE SEQUENCE [LARGE SCALE GENOMIC DNA]</scope>
    <source>
        <strain evidence="3">SW15</strain>
    </source>
</reference>
<accession>A0A432XG45</accession>
<dbReference type="RefSeq" id="WP_126833871.1">
    <property type="nucleotide sequence ID" value="NZ_JBLXIO010000007.1"/>
</dbReference>
<keyword evidence="1" id="KW-0812">Transmembrane</keyword>
<name>A0A432XG45_9GAMM</name>
<dbReference type="EMBL" id="PIPT01000005">
    <property type="protein sequence ID" value="RUO47724.1"/>
    <property type="molecule type" value="Genomic_DNA"/>
</dbReference>
<dbReference type="InterPro" id="IPR045584">
    <property type="entry name" value="Pilin-like"/>
</dbReference>
<dbReference type="AlphaFoldDB" id="A0A432XG45"/>
<organism evidence="2 3">
    <name type="scientific">Pseudidiomarina aquimaris</name>
    <dbReference type="NCBI Taxonomy" id="641841"/>
    <lineage>
        <taxon>Bacteria</taxon>
        <taxon>Pseudomonadati</taxon>
        <taxon>Pseudomonadota</taxon>
        <taxon>Gammaproteobacteria</taxon>
        <taxon>Alteromonadales</taxon>
        <taxon>Idiomarinaceae</taxon>
        <taxon>Pseudidiomarina</taxon>
    </lineage>
</organism>
<dbReference type="Gene3D" id="3.30.1690.10">
    <property type="entry name" value="TcpA-like pilin"/>
    <property type="match status" value="1"/>
</dbReference>
<evidence type="ECO:0000313" key="3">
    <source>
        <dbReference type="Proteomes" id="UP000286678"/>
    </source>
</evidence>
<evidence type="ECO:0000256" key="1">
    <source>
        <dbReference type="SAM" id="Phobius"/>
    </source>
</evidence>
<evidence type="ECO:0000313" key="2">
    <source>
        <dbReference type="EMBL" id="RUO47724.1"/>
    </source>
</evidence>
<comment type="caution">
    <text evidence="2">The sequence shown here is derived from an EMBL/GenBank/DDBJ whole genome shotgun (WGS) entry which is preliminary data.</text>
</comment>
<dbReference type="Pfam" id="PF07963">
    <property type="entry name" value="N_methyl"/>
    <property type="match status" value="1"/>
</dbReference>
<dbReference type="NCBIfam" id="TIGR02532">
    <property type="entry name" value="IV_pilin_GFxxxE"/>
    <property type="match status" value="1"/>
</dbReference>
<proteinExistence type="predicted"/>
<sequence>MQNQLPRQVKGFTFIEVLTVLAIIALATIGTLAVRDWAVGNSRVSDAKNQIVTVQAGAQLWRPRNGDFTGISLASMSQIAAVPEVWGDGTSINPWGGSINVEADSADPSRYVVTLSGIGQDGEGARLARDFTEYTVDSSYSAGTLTLRFQG</sequence>
<protein>
    <submittedName>
        <fullName evidence="2">Prepilin-type cleavage/methylation domain-containing protein</fullName>
    </submittedName>
</protein>
<dbReference type="Proteomes" id="UP000286678">
    <property type="component" value="Unassembled WGS sequence"/>
</dbReference>
<dbReference type="SUPFAM" id="SSF54523">
    <property type="entry name" value="Pili subunits"/>
    <property type="match status" value="1"/>
</dbReference>
<feature type="transmembrane region" description="Helical" evidence="1">
    <location>
        <begin position="12"/>
        <end position="34"/>
    </location>
</feature>
<gene>
    <name evidence="2" type="ORF">CWE21_07720</name>
</gene>
<dbReference type="OrthoDB" id="6237251at2"/>